<evidence type="ECO:0000256" key="7">
    <source>
        <dbReference type="ARBA" id="ARBA00023136"/>
    </source>
</evidence>
<keyword evidence="2" id="KW-0813">Transport</keyword>
<comment type="subcellular location">
    <subcellularLocation>
        <location evidence="1">Cell inner membrane</location>
        <topology evidence="1">Multi-pass membrane protein</topology>
    </subcellularLocation>
</comment>
<dbReference type="AlphaFoldDB" id="A0A1Y6MCJ8"/>
<dbReference type="Pfam" id="PF12832">
    <property type="entry name" value="MFS_1_like"/>
    <property type="match status" value="1"/>
</dbReference>
<dbReference type="GO" id="GO:0005886">
    <property type="term" value="C:plasma membrane"/>
    <property type="evidence" value="ECO:0007669"/>
    <property type="project" value="UniProtKB-SubCell"/>
</dbReference>
<dbReference type="InterPro" id="IPR026032">
    <property type="entry name" value="HcaT-like"/>
</dbReference>
<evidence type="ECO:0000256" key="8">
    <source>
        <dbReference type="SAM" id="Phobius"/>
    </source>
</evidence>
<evidence type="ECO:0000256" key="1">
    <source>
        <dbReference type="ARBA" id="ARBA00004429"/>
    </source>
</evidence>
<dbReference type="SUPFAM" id="SSF103473">
    <property type="entry name" value="MFS general substrate transporter"/>
    <property type="match status" value="1"/>
</dbReference>
<accession>A0A1Y6MCJ8</accession>
<feature type="transmembrane region" description="Helical" evidence="8">
    <location>
        <begin position="32"/>
        <end position="52"/>
    </location>
</feature>
<keyword evidence="11" id="KW-1185">Reference proteome</keyword>
<feature type="transmembrane region" description="Helical" evidence="8">
    <location>
        <begin position="234"/>
        <end position="258"/>
    </location>
</feature>
<evidence type="ECO:0000313" key="10">
    <source>
        <dbReference type="EMBL" id="SMY33478.1"/>
    </source>
</evidence>
<keyword evidence="6 8" id="KW-1133">Transmembrane helix</keyword>
<dbReference type="NCBIfam" id="NF008346">
    <property type="entry name" value="PRK11128.1"/>
    <property type="match status" value="1"/>
</dbReference>
<feature type="transmembrane region" description="Helical" evidence="8">
    <location>
        <begin position="123"/>
        <end position="143"/>
    </location>
</feature>
<sequence>MHANDNSFRYYYFNYLVFIIRVTYFMFQCRPAIWMSIYQFTFFFAYGVYLPFRGLWLEKLGITDADIGMLVGLGLASRCIINFTLTPLCHKVEHLIPALRLSMFLGVLGFISFIYIGELKASFWVLAILIIMFNLAIGPAVAISDAISNHYAADKQLDYGYTRLWGAVALTVASASMGLITKHWGITAVPILGALGLFITFLGTMIKPTVPMKCNHKKTDKINIIKVLCDKKTLIFILVASLLEGSHGGYYFFSAIYWKDAGYSTEVIGYLWSLSTISVIVFYFISRKAFSNWQVKSLFKLAAVTVVIRWALMAYSTELPVLIVCQILHGITFSGTILSSVRYVEENKKHNYMGLQALYHAIPAGFALALVSAACGWIYHHSDINVFWFMAAMGVPCLFLSVIGDGDDDKDKQRTYGQTVRFSPEEQNSI</sequence>
<dbReference type="NCBIfam" id="NF037955">
    <property type="entry name" value="mfs"/>
    <property type="match status" value="1"/>
</dbReference>
<evidence type="ECO:0000256" key="2">
    <source>
        <dbReference type="ARBA" id="ARBA00022448"/>
    </source>
</evidence>
<dbReference type="InterPro" id="IPR036259">
    <property type="entry name" value="MFS_trans_sf"/>
</dbReference>
<feature type="transmembrane region" description="Helical" evidence="8">
    <location>
        <begin position="321"/>
        <end position="345"/>
    </location>
</feature>
<feature type="transmembrane region" description="Helical" evidence="8">
    <location>
        <begin position="386"/>
        <end position="404"/>
    </location>
</feature>
<dbReference type="PANTHER" id="PTHR23522:SF10">
    <property type="entry name" value="3-PHENYLPROPIONIC ACID TRANSPORTER-RELATED"/>
    <property type="match status" value="1"/>
</dbReference>
<evidence type="ECO:0000256" key="5">
    <source>
        <dbReference type="ARBA" id="ARBA00022692"/>
    </source>
</evidence>
<dbReference type="Proteomes" id="UP000195719">
    <property type="component" value="Unassembled WGS sequence"/>
</dbReference>
<evidence type="ECO:0000259" key="9">
    <source>
        <dbReference type="Pfam" id="PF12832"/>
    </source>
</evidence>
<dbReference type="Gene3D" id="1.20.1250.20">
    <property type="entry name" value="MFS general substrate transporter like domains"/>
    <property type="match status" value="2"/>
</dbReference>
<keyword evidence="7 8" id="KW-0472">Membrane</keyword>
<dbReference type="EMBL" id="FYAJ01000001">
    <property type="protein sequence ID" value="SMY33478.1"/>
    <property type="molecule type" value="Genomic_DNA"/>
</dbReference>
<feature type="transmembrane region" description="Helical" evidence="8">
    <location>
        <begin position="357"/>
        <end position="380"/>
    </location>
</feature>
<feature type="transmembrane region" description="Helical" evidence="8">
    <location>
        <begin position="164"/>
        <end position="180"/>
    </location>
</feature>
<dbReference type="GO" id="GO:0030395">
    <property type="term" value="F:lactose binding"/>
    <property type="evidence" value="ECO:0007669"/>
    <property type="project" value="TreeGrafter"/>
</dbReference>
<gene>
    <name evidence="10" type="primary">hcaT_1</name>
    <name evidence="10" type="ORF">PAND9192_00984</name>
</gene>
<evidence type="ECO:0000256" key="6">
    <source>
        <dbReference type="ARBA" id="ARBA00022989"/>
    </source>
</evidence>
<keyword evidence="4" id="KW-0997">Cell inner membrane</keyword>
<evidence type="ECO:0000313" key="11">
    <source>
        <dbReference type="Proteomes" id="UP000195719"/>
    </source>
</evidence>
<feature type="transmembrane region" description="Helical" evidence="8">
    <location>
        <begin position="270"/>
        <end position="286"/>
    </location>
</feature>
<dbReference type="InterPro" id="IPR024989">
    <property type="entry name" value="MFS_assoc_dom"/>
</dbReference>
<proteinExistence type="predicted"/>
<dbReference type="PIRSF" id="PIRSF004925">
    <property type="entry name" value="HcaT"/>
    <property type="match status" value="1"/>
</dbReference>
<feature type="transmembrane region" description="Helical" evidence="8">
    <location>
        <begin position="12"/>
        <end position="27"/>
    </location>
</feature>
<keyword evidence="5 8" id="KW-0812">Transmembrane</keyword>
<evidence type="ECO:0000256" key="4">
    <source>
        <dbReference type="ARBA" id="ARBA00022519"/>
    </source>
</evidence>
<feature type="transmembrane region" description="Helical" evidence="8">
    <location>
        <begin position="98"/>
        <end position="117"/>
    </location>
</feature>
<feature type="transmembrane region" description="Helical" evidence="8">
    <location>
        <begin position="67"/>
        <end position="86"/>
    </location>
</feature>
<feature type="domain" description="Major facilitator superfamily associated" evidence="9">
    <location>
        <begin position="33"/>
        <end position="387"/>
    </location>
</feature>
<protein>
    <submittedName>
        <fullName evidence="10">Putative 3-phenylpropionic acid transporter</fullName>
    </submittedName>
</protein>
<evidence type="ECO:0000256" key="3">
    <source>
        <dbReference type="ARBA" id="ARBA00022475"/>
    </source>
</evidence>
<feature type="transmembrane region" description="Helical" evidence="8">
    <location>
        <begin position="186"/>
        <end position="206"/>
    </location>
</feature>
<name>A0A1Y6MCJ8_9GAMM</name>
<organism evidence="10 11">
    <name type="scientific">Photobacterium andalusiense</name>
    <dbReference type="NCBI Taxonomy" id="2204296"/>
    <lineage>
        <taxon>Bacteria</taxon>
        <taxon>Pseudomonadati</taxon>
        <taxon>Pseudomonadota</taxon>
        <taxon>Gammaproteobacteria</taxon>
        <taxon>Vibrionales</taxon>
        <taxon>Vibrionaceae</taxon>
        <taxon>Photobacterium</taxon>
    </lineage>
</organism>
<feature type="transmembrane region" description="Helical" evidence="8">
    <location>
        <begin position="298"/>
        <end position="315"/>
    </location>
</feature>
<keyword evidence="3" id="KW-1003">Cell membrane</keyword>
<dbReference type="GO" id="GO:0015528">
    <property type="term" value="F:lactose:proton symporter activity"/>
    <property type="evidence" value="ECO:0007669"/>
    <property type="project" value="TreeGrafter"/>
</dbReference>
<dbReference type="PANTHER" id="PTHR23522">
    <property type="entry name" value="BLL5896 PROTEIN"/>
    <property type="match status" value="1"/>
</dbReference>
<reference evidence="11" key="1">
    <citation type="submission" date="2017-06" db="EMBL/GenBank/DDBJ databases">
        <authorList>
            <person name="Rodrigo-Torres L."/>
            <person name="Arahal R.D."/>
            <person name="Lucena T."/>
        </authorList>
    </citation>
    <scope>NUCLEOTIDE SEQUENCE [LARGE SCALE GENOMIC DNA]</scope>
    <source>
        <strain evidence="11">CECT 9192</strain>
    </source>
</reference>